<keyword evidence="15" id="KW-0670">Pyruvate</keyword>
<dbReference type="GO" id="GO:0004737">
    <property type="term" value="F:pyruvate decarboxylase activity"/>
    <property type="evidence" value="ECO:0007669"/>
    <property type="project" value="TreeGrafter"/>
</dbReference>
<dbReference type="GO" id="GO:0000287">
    <property type="term" value="F:magnesium ion binding"/>
    <property type="evidence" value="ECO:0007669"/>
    <property type="project" value="InterPro"/>
</dbReference>
<dbReference type="InterPro" id="IPR047213">
    <property type="entry name" value="TPP_PYR_PDC_IPDC-like"/>
</dbReference>
<dbReference type="GO" id="GO:0000949">
    <property type="term" value="P:aromatic amino acid family catabolic process to alcohol via Ehrlich pathway"/>
    <property type="evidence" value="ECO:0007669"/>
    <property type="project" value="TreeGrafter"/>
</dbReference>
<accession>A0A5C3LHK5</accession>
<dbReference type="GO" id="GO:0005829">
    <property type="term" value="C:cytosol"/>
    <property type="evidence" value="ECO:0007669"/>
    <property type="project" value="TreeGrafter"/>
</dbReference>
<dbReference type="InterPro" id="IPR047214">
    <property type="entry name" value="TPP_PDC_IPDC"/>
</dbReference>
<evidence type="ECO:0000259" key="13">
    <source>
        <dbReference type="Pfam" id="PF02775"/>
    </source>
</evidence>
<evidence type="ECO:0000256" key="3">
    <source>
        <dbReference type="ARBA" id="ARBA00007812"/>
    </source>
</evidence>
<dbReference type="FunFam" id="3.40.50.970:FF:000024">
    <property type="entry name" value="Pyruvate decarboxylase isozyme"/>
    <property type="match status" value="1"/>
</dbReference>
<feature type="domain" description="Thiamine pyrophosphate enzyme N-terminal TPP-binding" evidence="14">
    <location>
        <begin position="32"/>
        <end position="142"/>
    </location>
</feature>
<evidence type="ECO:0000256" key="11">
    <source>
        <dbReference type="RuleBase" id="RU362132"/>
    </source>
</evidence>
<dbReference type="AlphaFoldDB" id="A0A5C3LHK5"/>
<dbReference type="Pfam" id="PF02776">
    <property type="entry name" value="TPP_enzyme_N"/>
    <property type="match status" value="1"/>
</dbReference>
<dbReference type="PIRSF" id="PIRSF036565">
    <property type="entry name" value="Pyruvt_ip_decrb"/>
    <property type="match status" value="1"/>
</dbReference>
<evidence type="ECO:0000259" key="14">
    <source>
        <dbReference type="Pfam" id="PF02776"/>
    </source>
</evidence>
<gene>
    <name evidence="15" type="ORF">FA15DRAFT_665768</name>
</gene>
<dbReference type="GO" id="GO:0005634">
    <property type="term" value="C:nucleus"/>
    <property type="evidence" value="ECO:0007669"/>
    <property type="project" value="TreeGrafter"/>
</dbReference>
<dbReference type="InterPro" id="IPR012000">
    <property type="entry name" value="Thiamin_PyroP_enz_cen_dom"/>
</dbReference>
<organism evidence="15 16">
    <name type="scientific">Coprinopsis marcescibilis</name>
    <name type="common">Agaric fungus</name>
    <name type="synonym">Psathyrella marcescibilis</name>
    <dbReference type="NCBI Taxonomy" id="230819"/>
    <lineage>
        <taxon>Eukaryota</taxon>
        <taxon>Fungi</taxon>
        <taxon>Dikarya</taxon>
        <taxon>Basidiomycota</taxon>
        <taxon>Agaricomycotina</taxon>
        <taxon>Agaricomycetes</taxon>
        <taxon>Agaricomycetidae</taxon>
        <taxon>Agaricales</taxon>
        <taxon>Agaricineae</taxon>
        <taxon>Psathyrellaceae</taxon>
        <taxon>Coprinopsis</taxon>
    </lineage>
</organism>
<comment type="cofactor">
    <cofactor evidence="1">
        <name>thiamine diphosphate</name>
        <dbReference type="ChEBI" id="CHEBI:58937"/>
    </cofactor>
</comment>
<evidence type="ECO:0000256" key="10">
    <source>
        <dbReference type="PIRSR" id="PIRSR036565-2"/>
    </source>
</evidence>
<keyword evidence="9" id="KW-0456">Lyase</keyword>
<dbReference type="SUPFAM" id="SSF52467">
    <property type="entry name" value="DHS-like NAD/FAD-binding domain"/>
    <property type="match status" value="1"/>
</dbReference>
<feature type="binding site" evidence="10">
    <location>
        <position position="471"/>
    </location>
    <ligand>
        <name>Mg(2+)</name>
        <dbReference type="ChEBI" id="CHEBI:18420"/>
    </ligand>
</feature>
<dbReference type="Pfam" id="PF02775">
    <property type="entry name" value="TPP_enzyme_C"/>
    <property type="match status" value="1"/>
</dbReference>
<comment type="similarity">
    <text evidence="3 11">Belongs to the TPP enzyme family.</text>
</comment>
<evidence type="ECO:0000256" key="5">
    <source>
        <dbReference type="ARBA" id="ARBA00022793"/>
    </source>
</evidence>
<dbReference type="Gene3D" id="3.40.50.970">
    <property type="match status" value="2"/>
</dbReference>
<feature type="domain" description="Thiamine pyrophosphate enzyme central" evidence="12">
    <location>
        <begin position="242"/>
        <end position="345"/>
    </location>
</feature>
<evidence type="ECO:0000256" key="7">
    <source>
        <dbReference type="ARBA" id="ARBA00023052"/>
    </source>
</evidence>
<dbReference type="CDD" id="cd07038">
    <property type="entry name" value="TPP_PYR_PDC_IPDC_like"/>
    <property type="match status" value="1"/>
</dbReference>
<dbReference type="InterPro" id="IPR011766">
    <property type="entry name" value="TPP_enzyme_TPP-bd"/>
</dbReference>
<dbReference type="SUPFAM" id="SSF52518">
    <property type="entry name" value="Thiamin diphosphate-binding fold (THDP-binding)"/>
    <property type="match status" value="2"/>
</dbReference>
<dbReference type="InterPro" id="IPR029061">
    <property type="entry name" value="THDP-binding"/>
</dbReference>
<dbReference type="STRING" id="230819.A0A5C3LHK5"/>
<dbReference type="InterPro" id="IPR012110">
    <property type="entry name" value="PDC/IPDC-like"/>
</dbReference>
<dbReference type="InterPro" id="IPR029035">
    <property type="entry name" value="DHS-like_NAD/FAD-binding_dom"/>
</dbReference>
<evidence type="ECO:0000256" key="9">
    <source>
        <dbReference type="ARBA" id="ARBA00023239"/>
    </source>
</evidence>
<evidence type="ECO:0000256" key="6">
    <source>
        <dbReference type="ARBA" id="ARBA00022842"/>
    </source>
</evidence>
<evidence type="ECO:0000313" key="16">
    <source>
        <dbReference type="Proteomes" id="UP000307440"/>
    </source>
</evidence>
<comment type="cofactor">
    <cofactor evidence="10">
        <name>Mg(2+)</name>
        <dbReference type="ChEBI" id="CHEBI:18420"/>
    </cofactor>
    <text evidence="10">Binds 1 Mg(2+) per subunit.</text>
</comment>
<dbReference type="GO" id="GO:0030976">
    <property type="term" value="F:thiamine pyrophosphate binding"/>
    <property type="evidence" value="ECO:0007669"/>
    <property type="project" value="InterPro"/>
</dbReference>
<dbReference type="PANTHER" id="PTHR43452">
    <property type="entry name" value="PYRUVATE DECARBOXYLASE"/>
    <property type="match status" value="1"/>
</dbReference>
<evidence type="ECO:0000256" key="8">
    <source>
        <dbReference type="ARBA" id="ARBA00023128"/>
    </source>
</evidence>
<keyword evidence="16" id="KW-1185">Reference proteome</keyword>
<feature type="domain" description="Thiamine pyrophosphate enzyme TPP-binding" evidence="13">
    <location>
        <begin position="431"/>
        <end position="512"/>
    </location>
</feature>
<feature type="binding site" evidence="10">
    <location>
        <position position="500"/>
    </location>
    <ligand>
        <name>Mg(2+)</name>
        <dbReference type="ChEBI" id="CHEBI:18420"/>
    </ligand>
</feature>
<reference evidence="15 16" key="1">
    <citation type="journal article" date="2019" name="Nat. Ecol. Evol.">
        <title>Megaphylogeny resolves global patterns of mushroom evolution.</title>
        <authorList>
            <person name="Varga T."/>
            <person name="Krizsan K."/>
            <person name="Foldi C."/>
            <person name="Dima B."/>
            <person name="Sanchez-Garcia M."/>
            <person name="Sanchez-Ramirez S."/>
            <person name="Szollosi G.J."/>
            <person name="Szarkandi J.G."/>
            <person name="Papp V."/>
            <person name="Albert L."/>
            <person name="Andreopoulos W."/>
            <person name="Angelini C."/>
            <person name="Antonin V."/>
            <person name="Barry K.W."/>
            <person name="Bougher N.L."/>
            <person name="Buchanan P."/>
            <person name="Buyck B."/>
            <person name="Bense V."/>
            <person name="Catcheside P."/>
            <person name="Chovatia M."/>
            <person name="Cooper J."/>
            <person name="Damon W."/>
            <person name="Desjardin D."/>
            <person name="Finy P."/>
            <person name="Geml J."/>
            <person name="Haridas S."/>
            <person name="Hughes K."/>
            <person name="Justo A."/>
            <person name="Karasinski D."/>
            <person name="Kautmanova I."/>
            <person name="Kiss B."/>
            <person name="Kocsube S."/>
            <person name="Kotiranta H."/>
            <person name="LaButti K.M."/>
            <person name="Lechner B.E."/>
            <person name="Liimatainen K."/>
            <person name="Lipzen A."/>
            <person name="Lukacs Z."/>
            <person name="Mihaltcheva S."/>
            <person name="Morgado L.N."/>
            <person name="Niskanen T."/>
            <person name="Noordeloos M.E."/>
            <person name="Ohm R.A."/>
            <person name="Ortiz-Santana B."/>
            <person name="Ovrebo C."/>
            <person name="Racz N."/>
            <person name="Riley R."/>
            <person name="Savchenko A."/>
            <person name="Shiryaev A."/>
            <person name="Soop K."/>
            <person name="Spirin V."/>
            <person name="Szebenyi C."/>
            <person name="Tomsovsky M."/>
            <person name="Tulloss R.E."/>
            <person name="Uehling J."/>
            <person name="Grigoriev I.V."/>
            <person name="Vagvolgyi C."/>
            <person name="Papp T."/>
            <person name="Martin F.M."/>
            <person name="Miettinen O."/>
            <person name="Hibbett D.S."/>
            <person name="Nagy L.G."/>
        </authorList>
    </citation>
    <scope>NUCLEOTIDE SEQUENCE [LARGE SCALE GENOMIC DNA]</scope>
    <source>
        <strain evidence="15 16">CBS 121175</strain>
    </source>
</reference>
<dbReference type="OrthoDB" id="3970464at2759"/>
<keyword evidence="4 10" id="KW-0479">Metal-binding</keyword>
<evidence type="ECO:0000256" key="4">
    <source>
        <dbReference type="ARBA" id="ARBA00022723"/>
    </source>
</evidence>
<dbReference type="InterPro" id="IPR012001">
    <property type="entry name" value="Thiamin_PyroP_enz_TPP-bd_dom"/>
</dbReference>
<dbReference type="FunFam" id="3.40.50.970:FF:000019">
    <property type="entry name" value="Pyruvate decarboxylase isozyme"/>
    <property type="match status" value="1"/>
</dbReference>
<evidence type="ECO:0000256" key="2">
    <source>
        <dbReference type="ARBA" id="ARBA00004173"/>
    </source>
</evidence>
<dbReference type="GO" id="GO:0005739">
    <property type="term" value="C:mitochondrion"/>
    <property type="evidence" value="ECO:0007669"/>
    <property type="project" value="UniProtKB-SubCell"/>
</dbReference>
<keyword evidence="5" id="KW-0210">Decarboxylase</keyword>
<dbReference type="EMBL" id="ML210159">
    <property type="protein sequence ID" value="TFK28011.1"/>
    <property type="molecule type" value="Genomic_DNA"/>
</dbReference>
<feature type="binding site" evidence="10">
    <location>
        <position position="498"/>
    </location>
    <ligand>
        <name>Mg(2+)</name>
        <dbReference type="ChEBI" id="CHEBI:18420"/>
    </ligand>
</feature>
<sequence length="595" mass="66117">MSSSIEALQSELNRLRLEVQTLQGTRGSERISVGNYLLARLAQLDVKQMFGLPGDFNLGFLDLVEDHPIMNWVGNCNELNAAYAADGYARIKGTIGVITTTFGVGELSATNGIAGAFSEMVPVLHLVGVPSTQELKSRPLIHHSLGDGRFDAYVKAAEQFTCHQGHIRSPDEAASVIDKALMECLTRARPVYLSLPTDMVDQEISSERLHTPLSRDNILNDPETEEFVLNLIETKVKEANADVVVLIDACVTRFDVRNETMEFLKQTGFPVFAAPMGKTAVDETWKRYGGIYIGSITPPEIKSHVEKAKVIISIGSLQTDFNTGNFSYNIPTARHIELHSNYTRVQYGTFNGIGFKQLLPKLTERLQQFYHMASKIPVTPYVNRLPQESSQNITQSWFWPRTANFFKPGDVIVTETGTANFGILDVPLPAKSTLISQVLWGSIGWSVGAALGAALANQEKSLGRTVLFVGDGSLQLTVQELAPMIRMGLKPIIFVLNNDGYVIERMIHGKRRKYNDISNWKWPQLLDVLGDRKTETMSYTVTTKQELNSLFESEVFSGEKCITMVEVMMDRLDAPRLLKLQAEMTSKSHAYASAD</sequence>
<dbReference type="Proteomes" id="UP000307440">
    <property type="component" value="Unassembled WGS sequence"/>
</dbReference>
<keyword evidence="8" id="KW-0496">Mitochondrion</keyword>
<comment type="subcellular location">
    <subcellularLocation>
        <location evidence="2">Mitochondrion</location>
    </subcellularLocation>
</comment>
<evidence type="ECO:0000259" key="12">
    <source>
        <dbReference type="Pfam" id="PF00205"/>
    </source>
</evidence>
<evidence type="ECO:0000256" key="1">
    <source>
        <dbReference type="ARBA" id="ARBA00001964"/>
    </source>
</evidence>
<keyword evidence="6 10" id="KW-0460">Magnesium</keyword>
<dbReference type="PANTHER" id="PTHR43452:SF30">
    <property type="entry name" value="PYRUVATE DECARBOXYLASE ISOZYME 1-RELATED"/>
    <property type="match status" value="1"/>
</dbReference>
<dbReference type="CDD" id="cd02005">
    <property type="entry name" value="TPP_PDC_IPDC"/>
    <property type="match status" value="1"/>
</dbReference>
<dbReference type="Pfam" id="PF00205">
    <property type="entry name" value="TPP_enzyme_M"/>
    <property type="match status" value="1"/>
</dbReference>
<keyword evidence="7 11" id="KW-0786">Thiamine pyrophosphate</keyword>
<proteinExistence type="inferred from homology"/>
<name>A0A5C3LHK5_COPMA</name>
<protein>
    <submittedName>
        <fullName evidence="15">Pyruvate decarboxylase</fullName>
    </submittedName>
</protein>
<dbReference type="Gene3D" id="3.40.50.1220">
    <property type="entry name" value="TPP-binding domain"/>
    <property type="match status" value="1"/>
</dbReference>
<evidence type="ECO:0000313" key="15">
    <source>
        <dbReference type="EMBL" id="TFK28011.1"/>
    </source>
</evidence>